<accession>A0AA40FMC1</accession>
<dbReference type="EMBL" id="JAHYIQ010000026">
    <property type="protein sequence ID" value="KAK1121545.1"/>
    <property type="molecule type" value="Genomic_DNA"/>
</dbReference>
<proteinExistence type="predicted"/>
<dbReference type="Proteomes" id="UP001177670">
    <property type="component" value="Unassembled WGS sequence"/>
</dbReference>
<dbReference type="AlphaFoldDB" id="A0AA40FMC1"/>
<evidence type="ECO:0000313" key="1">
    <source>
        <dbReference type="EMBL" id="KAK1121545.1"/>
    </source>
</evidence>
<organism evidence="1 2">
    <name type="scientific">Melipona bicolor</name>
    <dbReference type="NCBI Taxonomy" id="60889"/>
    <lineage>
        <taxon>Eukaryota</taxon>
        <taxon>Metazoa</taxon>
        <taxon>Ecdysozoa</taxon>
        <taxon>Arthropoda</taxon>
        <taxon>Hexapoda</taxon>
        <taxon>Insecta</taxon>
        <taxon>Pterygota</taxon>
        <taxon>Neoptera</taxon>
        <taxon>Endopterygota</taxon>
        <taxon>Hymenoptera</taxon>
        <taxon>Apocrita</taxon>
        <taxon>Aculeata</taxon>
        <taxon>Apoidea</taxon>
        <taxon>Anthophila</taxon>
        <taxon>Apidae</taxon>
        <taxon>Melipona</taxon>
    </lineage>
</organism>
<keyword evidence="2" id="KW-1185">Reference proteome</keyword>
<evidence type="ECO:0000313" key="2">
    <source>
        <dbReference type="Proteomes" id="UP001177670"/>
    </source>
</evidence>
<name>A0AA40FMC1_9HYME</name>
<sequence length="125" mass="13790">MSIEQPPSVEQWKITAGDAVISSWKPEQPDPWRLFKRLNGSSATSTFASFPRRACCAPSRVATVEETSAGPACARDSYILGYVLCVSECIFLLATWCNKKNCAICLQAVRFVSLKDQEATVPTRK</sequence>
<comment type="caution">
    <text evidence="1">The sequence shown here is derived from an EMBL/GenBank/DDBJ whole genome shotgun (WGS) entry which is preliminary data.</text>
</comment>
<gene>
    <name evidence="1" type="ORF">K0M31_010344</name>
</gene>
<reference evidence="1" key="1">
    <citation type="submission" date="2021-10" db="EMBL/GenBank/DDBJ databases">
        <title>Melipona bicolor Genome sequencing and assembly.</title>
        <authorList>
            <person name="Araujo N.S."/>
            <person name="Arias M.C."/>
        </authorList>
    </citation>
    <scope>NUCLEOTIDE SEQUENCE</scope>
    <source>
        <strain evidence="1">USP_2M_L1-L4_2017</strain>
        <tissue evidence="1">Whole body</tissue>
    </source>
</reference>
<protein>
    <submittedName>
        <fullName evidence="1">Uncharacterized protein</fullName>
    </submittedName>
</protein>